<feature type="transmembrane region" description="Helical" evidence="7">
    <location>
        <begin position="106"/>
        <end position="124"/>
    </location>
</feature>
<dbReference type="Pfam" id="PF04024">
    <property type="entry name" value="PspC"/>
    <property type="match status" value="1"/>
</dbReference>
<evidence type="ECO:0000259" key="9">
    <source>
        <dbReference type="Pfam" id="PF18917"/>
    </source>
</evidence>
<proteinExistence type="predicted"/>
<evidence type="ECO:0000256" key="7">
    <source>
        <dbReference type="SAM" id="Phobius"/>
    </source>
</evidence>
<gene>
    <name evidence="10" type="ORF">LX99_03987</name>
</gene>
<dbReference type="PANTHER" id="PTHR33885">
    <property type="entry name" value="PHAGE SHOCK PROTEIN C"/>
    <property type="match status" value="1"/>
</dbReference>
<feature type="domain" description="LiaI-LiaF-like transmembrane region" evidence="9">
    <location>
        <begin position="108"/>
        <end position="150"/>
    </location>
</feature>
<evidence type="ECO:0000256" key="3">
    <source>
        <dbReference type="ARBA" id="ARBA00022692"/>
    </source>
</evidence>
<dbReference type="Proteomes" id="UP000245678">
    <property type="component" value="Unassembled WGS sequence"/>
</dbReference>
<evidence type="ECO:0000256" key="2">
    <source>
        <dbReference type="ARBA" id="ARBA00022475"/>
    </source>
</evidence>
<dbReference type="InterPro" id="IPR043726">
    <property type="entry name" value="LiaI-LiaF-like_TM1"/>
</dbReference>
<dbReference type="InterPro" id="IPR007168">
    <property type="entry name" value="Phageshock_PspC_N"/>
</dbReference>
<dbReference type="AlphaFoldDB" id="A0A316H406"/>
<sequence length="194" mass="21315">MEKKLHRDEHHKVIGGVCAGLAEYFGIDVAIIRAIFLVTLLLKGGGVLVYFILWAVLPKKGLNFDPGVDYRVPPQTDPFNPFTGAPQGNFNPPPFVAPPKKKASKVGLIIGVVLIMIGAVTLLNELNLIPDWDFDNFWPLVLVGGGIALIASGFKKQPWEKRDWHDPNTNTVADEPKVEPTKEETQSDNTPPTV</sequence>
<dbReference type="EMBL" id="QGHA01000009">
    <property type="protein sequence ID" value="PWK74186.1"/>
    <property type="molecule type" value="Genomic_DNA"/>
</dbReference>
<dbReference type="InterPro" id="IPR052027">
    <property type="entry name" value="PspC"/>
</dbReference>
<dbReference type="Pfam" id="PF18917">
    <property type="entry name" value="LiaI-LiaF-like_TM1"/>
    <property type="match status" value="1"/>
</dbReference>
<evidence type="ECO:0000256" key="6">
    <source>
        <dbReference type="SAM" id="MobiDB-lite"/>
    </source>
</evidence>
<comment type="subcellular location">
    <subcellularLocation>
        <location evidence="1">Cell membrane</location>
        <topology evidence="1">Single-pass membrane protein</topology>
    </subcellularLocation>
</comment>
<keyword evidence="11" id="KW-1185">Reference proteome</keyword>
<feature type="transmembrane region" description="Helical" evidence="7">
    <location>
        <begin position="136"/>
        <end position="154"/>
    </location>
</feature>
<evidence type="ECO:0000313" key="10">
    <source>
        <dbReference type="EMBL" id="PWK74186.1"/>
    </source>
</evidence>
<comment type="caution">
    <text evidence="10">The sequence shown here is derived from an EMBL/GenBank/DDBJ whole genome shotgun (WGS) entry which is preliminary data.</text>
</comment>
<keyword evidence="2" id="KW-1003">Cell membrane</keyword>
<organism evidence="10 11">
    <name type="scientific">Mucilaginibacter oryzae</name>
    <dbReference type="NCBI Taxonomy" id="468058"/>
    <lineage>
        <taxon>Bacteria</taxon>
        <taxon>Pseudomonadati</taxon>
        <taxon>Bacteroidota</taxon>
        <taxon>Sphingobacteriia</taxon>
        <taxon>Sphingobacteriales</taxon>
        <taxon>Sphingobacteriaceae</taxon>
        <taxon>Mucilaginibacter</taxon>
    </lineage>
</organism>
<dbReference type="GO" id="GO:0005886">
    <property type="term" value="C:plasma membrane"/>
    <property type="evidence" value="ECO:0007669"/>
    <property type="project" value="UniProtKB-SubCell"/>
</dbReference>
<name>A0A316H406_9SPHI</name>
<keyword evidence="5 7" id="KW-0472">Membrane</keyword>
<evidence type="ECO:0000256" key="5">
    <source>
        <dbReference type="ARBA" id="ARBA00023136"/>
    </source>
</evidence>
<dbReference type="PANTHER" id="PTHR33885:SF3">
    <property type="entry name" value="PHAGE SHOCK PROTEIN C"/>
    <property type="match status" value="1"/>
</dbReference>
<keyword evidence="3 7" id="KW-0812">Transmembrane</keyword>
<reference evidence="10 11" key="1">
    <citation type="submission" date="2018-05" db="EMBL/GenBank/DDBJ databases">
        <title>Genomic Encyclopedia of Archaeal and Bacterial Type Strains, Phase II (KMG-II): from individual species to whole genera.</title>
        <authorList>
            <person name="Goeker M."/>
        </authorList>
    </citation>
    <scope>NUCLEOTIDE SEQUENCE [LARGE SCALE GENOMIC DNA]</scope>
    <source>
        <strain evidence="10 11">DSM 19975</strain>
    </source>
</reference>
<protein>
    <submittedName>
        <fullName evidence="10">Phage shock protein C (PspC) family protein</fullName>
    </submittedName>
</protein>
<evidence type="ECO:0000256" key="4">
    <source>
        <dbReference type="ARBA" id="ARBA00022989"/>
    </source>
</evidence>
<keyword evidence="4 7" id="KW-1133">Transmembrane helix</keyword>
<feature type="transmembrane region" description="Helical" evidence="7">
    <location>
        <begin position="30"/>
        <end position="57"/>
    </location>
</feature>
<dbReference type="RefSeq" id="WP_109609398.1">
    <property type="nucleotide sequence ID" value="NZ_QGHA01000009.1"/>
</dbReference>
<accession>A0A316H406</accession>
<evidence type="ECO:0000256" key="1">
    <source>
        <dbReference type="ARBA" id="ARBA00004162"/>
    </source>
</evidence>
<feature type="domain" description="Phage shock protein PspC N-terminal" evidence="8">
    <location>
        <begin position="3"/>
        <end position="60"/>
    </location>
</feature>
<evidence type="ECO:0000313" key="11">
    <source>
        <dbReference type="Proteomes" id="UP000245678"/>
    </source>
</evidence>
<evidence type="ECO:0000259" key="8">
    <source>
        <dbReference type="Pfam" id="PF04024"/>
    </source>
</evidence>
<feature type="region of interest" description="Disordered" evidence="6">
    <location>
        <begin position="159"/>
        <end position="194"/>
    </location>
</feature>
<feature type="compositionally biased region" description="Basic and acidic residues" evidence="6">
    <location>
        <begin position="174"/>
        <end position="185"/>
    </location>
</feature>